<keyword evidence="5 10" id="KW-0159">Chromosome partition</keyword>
<keyword evidence="4 10" id="KW-0132">Cell division</keyword>
<dbReference type="InterPro" id="IPR011010">
    <property type="entry name" value="DNA_brk_join_enz"/>
</dbReference>
<keyword evidence="7 10" id="KW-0238">DNA-binding</keyword>
<dbReference type="Gene3D" id="1.10.150.130">
    <property type="match status" value="1"/>
</dbReference>
<keyword evidence="8 10" id="KW-0233">DNA recombination</keyword>
<evidence type="ECO:0000313" key="15">
    <source>
        <dbReference type="Proteomes" id="UP001319827"/>
    </source>
</evidence>
<dbReference type="InterPro" id="IPR013762">
    <property type="entry name" value="Integrase-like_cat_sf"/>
</dbReference>
<gene>
    <name evidence="10 14" type="primary">xerC</name>
    <name evidence="14" type="ORF">DESUT3_12880</name>
</gene>
<evidence type="ECO:0000256" key="4">
    <source>
        <dbReference type="ARBA" id="ARBA00022618"/>
    </source>
</evidence>
<feature type="active site" evidence="10">
    <location>
        <position position="175"/>
    </location>
</feature>
<feature type="active site" evidence="10">
    <location>
        <position position="151"/>
    </location>
</feature>
<name>A0ABM8HU39_9BACT</name>
<dbReference type="InterPro" id="IPR002104">
    <property type="entry name" value="Integrase_catalytic"/>
</dbReference>
<dbReference type="EMBL" id="AP024355">
    <property type="protein sequence ID" value="BCR04219.1"/>
    <property type="molecule type" value="Genomic_DNA"/>
</dbReference>
<evidence type="ECO:0000256" key="3">
    <source>
        <dbReference type="ARBA" id="ARBA00022490"/>
    </source>
</evidence>
<evidence type="ECO:0000256" key="2">
    <source>
        <dbReference type="ARBA" id="ARBA00006657"/>
    </source>
</evidence>
<comment type="subcellular location">
    <subcellularLocation>
        <location evidence="1 10">Cytoplasm</location>
    </subcellularLocation>
</comment>
<dbReference type="Pfam" id="PF02899">
    <property type="entry name" value="Phage_int_SAM_1"/>
    <property type="match status" value="1"/>
</dbReference>
<feature type="active site" evidence="10">
    <location>
        <position position="245"/>
    </location>
</feature>
<dbReference type="NCBIfam" id="NF040815">
    <property type="entry name" value="recomb_XerA_Arch"/>
    <property type="match status" value="1"/>
</dbReference>
<dbReference type="PROSITE" id="PS51898">
    <property type="entry name" value="TYR_RECOMBINASE"/>
    <property type="match status" value="1"/>
</dbReference>
<dbReference type="InterPro" id="IPR044068">
    <property type="entry name" value="CB"/>
</dbReference>
<evidence type="ECO:0000256" key="9">
    <source>
        <dbReference type="ARBA" id="ARBA00023306"/>
    </source>
</evidence>
<keyword evidence="15" id="KW-1185">Reference proteome</keyword>
<feature type="active site" evidence="10">
    <location>
        <position position="268"/>
    </location>
</feature>
<feature type="active site" description="O-(3'-phospho-DNA)-tyrosine intermediate" evidence="10">
    <location>
        <position position="277"/>
    </location>
</feature>
<comment type="function">
    <text evidence="10">Site-specific tyrosine recombinase, which acts by catalyzing the cutting and rejoining of the recombining DNA molecules. The XerC-XerD complex is essential to convert dimers of the bacterial chromosome into monomers to permit their segregation at cell division. It also contributes to the segregational stability of plasmids.</text>
</comment>
<evidence type="ECO:0000259" key="12">
    <source>
        <dbReference type="PROSITE" id="PS51898"/>
    </source>
</evidence>
<dbReference type="InterPro" id="IPR011931">
    <property type="entry name" value="Recomb_XerC"/>
</dbReference>
<dbReference type="HAMAP" id="MF_01808">
    <property type="entry name" value="Recomb_XerC_XerD"/>
    <property type="match status" value="1"/>
</dbReference>
<evidence type="ECO:0000256" key="10">
    <source>
        <dbReference type="HAMAP-Rule" id="MF_01808"/>
    </source>
</evidence>
<comment type="subunit">
    <text evidence="10">Forms a cyclic heterotetrameric complex composed of two molecules of XerC and two molecules of XerD.</text>
</comment>
<dbReference type="RefSeq" id="WP_221251632.1">
    <property type="nucleotide sequence ID" value="NZ_AP024355.1"/>
</dbReference>
<dbReference type="Gene3D" id="1.10.443.10">
    <property type="entry name" value="Intergrase catalytic core"/>
    <property type="match status" value="1"/>
</dbReference>
<dbReference type="InterPro" id="IPR050090">
    <property type="entry name" value="Tyrosine_recombinase_XerCD"/>
</dbReference>
<dbReference type="SUPFAM" id="SSF56349">
    <property type="entry name" value="DNA breaking-rejoining enzymes"/>
    <property type="match status" value="1"/>
</dbReference>
<dbReference type="InterPro" id="IPR004107">
    <property type="entry name" value="Integrase_SAM-like_N"/>
</dbReference>
<feature type="domain" description="Core-binding (CB)" evidence="13">
    <location>
        <begin position="1"/>
        <end position="90"/>
    </location>
</feature>
<dbReference type="Pfam" id="PF00589">
    <property type="entry name" value="Phage_integrase"/>
    <property type="match status" value="1"/>
</dbReference>
<evidence type="ECO:0000259" key="13">
    <source>
        <dbReference type="PROSITE" id="PS51900"/>
    </source>
</evidence>
<organism evidence="14 15">
    <name type="scientific">Desulfuromonas versatilis</name>
    <dbReference type="NCBI Taxonomy" id="2802975"/>
    <lineage>
        <taxon>Bacteria</taxon>
        <taxon>Pseudomonadati</taxon>
        <taxon>Thermodesulfobacteriota</taxon>
        <taxon>Desulfuromonadia</taxon>
        <taxon>Desulfuromonadales</taxon>
        <taxon>Desulfuromonadaceae</taxon>
        <taxon>Desulfuromonas</taxon>
    </lineage>
</organism>
<reference evidence="14 15" key="1">
    <citation type="journal article" date="2016" name="C (Basel)">
        <title>Selective Growth of and Electricity Production by Marine Exoelectrogenic Bacteria in Self-Aggregated Hydrogel of Microbially Reduced Graphene Oxide.</title>
        <authorList>
            <person name="Yoshida N."/>
            <person name="Goto Y."/>
            <person name="Miyata Y."/>
        </authorList>
    </citation>
    <scope>NUCLEOTIDE SEQUENCE [LARGE SCALE GENOMIC DNA]</scope>
    <source>
        <strain evidence="14 15">NIT-T3</strain>
    </source>
</reference>
<feature type="active site" evidence="10">
    <location>
        <position position="242"/>
    </location>
</feature>
<dbReference type="CDD" id="cd00798">
    <property type="entry name" value="INT_XerDC_C"/>
    <property type="match status" value="1"/>
</dbReference>
<dbReference type="PANTHER" id="PTHR30349:SF77">
    <property type="entry name" value="TYROSINE RECOMBINASE XERC"/>
    <property type="match status" value="1"/>
</dbReference>
<evidence type="ECO:0000256" key="8">
    <source>
        <dbReference type="ARBA" id="ARBA00023172"/>
    </source>
</evidence>
<protein>
    <recommendedName>
        <fullName evidence="10 11">Tyrosine recombinase XerC</fullName>
    </recommendedName>
</protein>
<evidence type="ECO:0000313" key="14">
    <source>
        <dbReference type="EMBL" id="BCR04219.1"/>
    </source>
</evidence>
<comment type="similarity">
    <text evidence="2 10">Belongs to the 'phage' integrase family. XerC subfamily.</text>
</comment>
<keyword evidence="9 10" id="KW-0131">Cell cycle</keyword>
<evidence type="ECO:0000256" key="5">
    <source>
        <dbReference type="ARBA" id="ARBA00022829"/>
    </source>
</evidence>
<proteinExistence type="inferred from homology"/>
<evidence type="ECO:0000256" key="6">
    <source>
        <dbReference type="ARBA" id="ARBA00022908"/>
    </source>
</evidence>
<dbReference type="PROSITE" id="PS51900">
    <property type="entry name" value="CB"/>
    <property type="match status" value="1"/>
</dbReference>
<evidence type="ECO:0000256" key="1">
    <source>
        <dbReference type="ARBA" id="ARBA00004496"/>
    </source>
</evidence>
<dbReference type="NCBIfam" id="NF001399">
    <property type="entry name" value="PRK00283.1"/>
    <property type="match status" value="1"/>
</dbReference>
<sequence>MEELIRRFEKHLSVERNLSPHTLRAYRQDLEEFRAFLEQGQAGGGKGREAAGRIDAIVLRRYLALLHKRNRKSTIGRKLSALRTFFNYLVREGVVEVNPAETIATPRAEKYLPKTLSVDEAHDLMEKTQGGDLLALRDRAILETLYSCGLRVGELTALNVAGVDLVEGLVRVVGKGSKERIVPIGAKARQALEYYLEARGTPAGDEPLFLNHRGARLTARSVERNLKRLLLQAHILKDATPHALRHSFATHLLDGGADLRAIQELLGHASLSTTQKYTQVSIDQLLNVYDRAHPRSRKKS</sequence>
<dbReference type="InterPro" id="IPR023009">
    <property type="entry name" value="Tyrosine_recombinase_XerC/XerD"/>
</dbReference>
<dbReference type="Proteomes" id="UP001319827">
    <property type="component" value="Chromosome"/>
</dbReference>
<keyword evidence="3 10" id="KW-0963">Cytoplasm</keyword>
<evidence type="ECO:0000256" key="7">
    <source>
        <dbReference type="ARBA" id="ARBA00023125"/>
    </source>
</evidence>
<accession>A0ABM8HU39</accession>
<keyword evidence="6 10" id="KW-0229">DNA integration</keyword>
<dbReference type="NCBIfam" id="TIGR02224">
    <property type="entry name" value="recomb_XerC"/>
    <property type="match status" value="1"/>
</dbReference>
<evidence type="ECO:0000256" key="11">
    <source>
        <dbReference type="NCBIfam" id="TIGR02224"/>
    </source>
</evidence>
<feature type="domain" description="Tyr recombinase" evidence="12">
    <location>
        <begin position="111"/>
        <end position="290"/>
    </location>
</feature>
<dbReference type="PANTHER" id="PTHR30349">
    <property type="entry name" value="PHAGE INTEGRASE-RELATED"/>
    <property type="match status" value="1"/>
</dbReference>
<dbReference type="InterPro" id="IPR010998">
    <property type="entry name" value="Integrase_recombinase_N"/>
</dbReference>
<reference evidence="14 15" key="2">
    <citation type="journal article" date="2021" name="Int. J. Syst. Evol. Microbiol.">
        <title>Isolation and Polyphasic Characterization of Desulfuromonas versatilis sp. Nov., an Electrogenic Bacteria Capable of Versatile Metabolism Isolated from a Graphene Oxide-Reducing Enrichment Culture.</title>
        <authorList>
            <person name="Xie L."/>
            <person name="Yoshida N."/>
            <person name="Ishii S."/>
            <person name="Meng L."/>
        </authorList>
    </citation>
    <scope>NUCLEOTIDE SEQUENCE [LARGE SCALE GENOMIC DNA]</scope>
    <source>
        <strain evidence="14 15">NIT-T3</strain>
    </source>
</reference>